<dbReference type="GO" id="GO:0004623">
    <property type="term" value="F:phospholipase A2 activity"/>
    <property type="evidence" value="ECO:0007669"/>
    <property type="project" value="TreeGrafter"/>
</dbReference>
<gene>
    <name evidence="2" type="ORF">HAP48_034935</name>
</gene>
<organism evidence="2">
    <name type="scientific">Bradyrhizobium septentrionale</name>
    <dbReference type="NCBI Taxonomy" id="1404411"/>
    <lineage>
        <taxon>Bacteria</taxon>
        <taxon>Pseudomonadati</taxon>
        <taxon>Pseudomonadota</taxon>
        <taxon>Alphaproteobacteria</taxon>
        <taxon>Hyphomicrobiales</taxon>
        <taxon>Nitrobacteraceae</taxon>
        <taxon>Bradyrhizobium</taxon>
    </lineage>
</organism>
<proteinExistence type="predicted"/>
<name>A0A974A570_9BRAD</name>
<feature type="transmembrane region" description="Helical" evidence="1">
    <location>
        <begin position="459"/>
        <end position="481"/>
    </location>
</feature>
<protein>
    <recommendedName>
        <fullName evidence="3">PNPLA domain-containing protein</fullName>
    </recommendedName>
</protein>
<keyword evidence="1" id="KW-0472">Membrane</keyword>
<dbReference type="GO" id="GO:0046475">
    <property type="term" value="P:glycerophospholipid catabolic process"/>
    <property type="evidence" value="ECO:0007669"/>
    <property type="project" value="TreeGrafter"/>
</dbReference>
<feature type="transmembrane region" description="Helical" evidence="1">
    <location>
        <begin position="291"/>
        <end position="313"/>
    </location>
</feature>
<evidence type="ECO:0000256" key="1">
    <source>
        <dbReference type="SAM" id="Phobius"/>
    </source>
</evidence>
<dbReference type="SUPFAM" id="SSF52151">
    <property type="entry name" value="FabD/lysophospholipase-like"/>
    <property type="match status" value="1"/>
</dbReference>
<dbReference type="AlphaFoldDB" id="A0A974A570"/>
<dbReference type="Gene3D" id="3.40.1090.10">
    <property type="entry name" value="Cytosolic phospholipase A2 catalytic domain"/>
    <property type="match status" value="1"/>
</dbReference>
<evidence type="ECO:0000313" key="2">
    <source>
        <dbReference type="EMBL" id="NVI48059.1"/>
    </source>
</evidence>
<dbReference type="PANTHER" id="PTHR10728:SF40">
    <property type="entry name" value="PATATIN FAMILY PROTEIN"/>
    <property type="match status" value="1"/>
</dbReference>
<dbReference type="EMBL" id="JAAOLE020000001">
    <property type="protein sequence ID" value="NVI48059.1"/>
    <property type="molecule type" value="Genomic_DNA"/>
</dbReference>
<accession>A0A974A570</accession>
<evidence type="ECO:0008006" key="3">
    <source>
        <dbReference type="Google" id="ProtNLM"/>
    </source>
</evidence>
<dbReference type="GO" id="GO:0005829">
    <property type="term" value="C:cytosol"/>
    <property type="evidence" value="ECO:0007669"/>
    <property type="project" value="TreeGrafter"/>
</dbReference>
<keyword evidence="1" id="KW-1133">Transmembrane helix</keyword>
<feature type="transmembrane region" description="Helical" evidence="1">
    <location>
        <begin position="319"/>
        <end position="339"/>
    </location>
</feature>
<comment type="caution">
    <text evidence="2">The sequence shown here is derived from an EMBL/GenBank/DDBJ whole genome shotgun (WGS) entry which is preliminary data.</text>
</comment>
<dbReference type="InterPro" id="IPR016035">
    <property type="entry name" value="Acyl_Trfase/lysoPLipase"/>
</dbReference>
<keyword evidence="1" id="KW-0812">Transmembrane</keyword>
<feature type="transmembrane region" description="Helical" evidence="1">
    <location>
        <begin position="386"/>
        <end position="404"/>
    </location>
</feature>
<sequence length="830" mass="91046">MSPDQKAAHDLLTELRTRISTQRLPYQYGVEARALESLWEIFGLTRKAIKDNLGCQEFAQTATTMLNVVLRPVTAKWHRAKEAGLLDSRDGANDFRIDLAQVREKLVAFAEHLQMLAYGKVIPDELGLEVLSQAQLQAVFLPLEFGQDEGIAAHANPSCTPEKCINADEGAEILARRLAVGLDANETNAIGLALSGGGIRSATFCLGVVQVLADRGLMKDFDYLSTVSGGGYTGSFITSVIGTGGALDELARPFGPDTDAVRHVRQNAKYLSAVDLKHRWLMITGTLSGMIMNWIAPLCVLSLLALLATYLGAGMTHDFWSKATLTLSIVTLITVYLSGFSLRAGATAQSGAVVVAVAAGAALACTLMFAIEWGFVQFDALWDSKITGSVALSVVAAPALARYLPVFRSEKFRKNFLRVALYAAGFVVPILAVAVLYLLRELGRMSIDPTASWFNPIHHVPGIAVLGCVFLFSLFFSLLGLDVNLTGPHKLYRDALARTFVRPKTGGPTMPLASLNASGRAPYHLINAAVNLPSSTSQVLRDRKADFFLFSKHWIGSKAVRYSRTRAWAAKNAEVDLATAMAISGAAASPHMGLGSMPTLSALMTLLNVRLGYWIANPREQTFWDFPGFTCLVREMFGIGMAEKNAWLNVSDGGHIENMGVYELLKRRCKFIVCVDGEADPESTFHGKLTLVRHAQIDLGIRIEPRLDDMRPDPKSRFSKTHAQLFRVIYPATMDGRTEGIGLMLYLKLSLTGNEAELLKRYRLLHPDFPHQSTLDQFYDEEQFEAYRQLGVHVAEGTFSPALMTSNARPASVQEWFRQLSCNMLEPFEA</sequence>
<dbReference type="PANTHER" id="PTHR10728">
    <property type="entry name" value="CYTOSOLIC PHOSPHOLIPASE A2"/>
    <property type="match status" value="1"/>
</dbReference>
<reference evidence="2" key="1">
    <citation type="submission" date="2020-06" db="EMBL/GenBank/DDBJ databases">
        <title>Whole Genome Sequence of Bradyrhizobium sp. Strain 1S1.</title>
        <authorList>
            <person name="Bromfield E.S.P."/>
            <person name="Cloutier S."/>
        </authorList>
    </citation>
    <scope>NUCLEOTIDE SEQUENCE [LARGE SCALE GENOMIC DNA]</scope>
    <source>
        <strain evidence="2">1S1</strain>
    </source>
</reference>
<feature type="transmembrane region" description="Helical" evidence="1">
    <location>
        <begin position="416"/>
        <end position="439"/>
    </location>
</feature>
<feature type="transmembrane region" description="Helical" evidence="1">
    <location>
        <begin position="351"/>
        <end position="371"/>
    </location>
</feature>